<evidence type="ECO:0000313" key="10">
    <source>
        <dbReference type="EMBL" id="PWO00268.1"/>
    </source>
</evidence>
<dbReference type="InterPro" id="IPR016181">
    <property type="entry name" value="Acyl_CoA_acyltransferase"/>
</dbReference>
<dbReference type="GO" id="GO:0006048">
    <property type="term" value="P:UDP-N-acetylglucosamine biosynthetic process"/>
    <property type="evidence" value="ECO:0007669"/>
    <property type="project" value="UniProtKB-UniRule"/>
</dbReference>
<accession>A0A316ZES2</accession>
<evidence type="ECO:0000256" key="1">
    <source>
        <dbReference type="ARBA" id="ARBA00004184"/>
    </source>
</evidence>
<evidence type="ECO:0000259" key="9">
    <source>
        <dbReference type="PROSITE" id="PS51186"/>
    </source>
</evidence>
<keyword evidence="11" id="KW-1185">Reference proteome</keyword>
<dbReference type="UniPathway" id="UPA00113">
    <property type="reaction ID" value="UER00529"/>
</dbReference>
<dbReference type="OrthoDB" id="10039976at2759"/>
<name>A0A316ZES2_9BASI</name>
<dbReference type="AlphaFoldDB" id="A0A316ZES2"/>
<dbReference type="InterPro" id="IPR000182">
    <property type="entry name" value="GNAT_dom"/>
</dbReference>
<dbReference type="GO" id="GO:0004343">
    <property type="term" value="F:glucosamine 6-phosphate N-acetyltransferase activity"/>
    <property type="evidence" value="ECO:0007669"/>
    <property type="project" value="UniProtKB-UniRule"/>
</dbReference>
<organism evidence="10 11">
    <name type="scientific">Tilletiopsis washingtonensis</name>
    <dbReference type="NCBI Taxonomy" id="58919"/>
    <lineage>
        <taxon>Eukaryota</taxon>
        <taxon>Fungi</taxon>
        <taxon>Dikarya</taxon>
        <taxon>Basidiomycota</taxon>
        <taxon>Ustilaginomycotina</taxon>
        <taxon>Exobasidiomycetes</taxon>
        <taxon>Entylomatales</taxon>
        <taxon>Entylomatales incertae sedis</taxon>
        <taxon>Tilletiopsis</taxon>
    </lineage>
</organism>
<protein>
    <recommendedName>
        <fullName evidence="8">Glucosamine 6-phosphate N-acetyltransferase</fullName>
        <ecNumber evidence="8">2.3.1.4</ecNumber>
    </recommendedName>
</protein>
<dbReference type="RefSeq" id="XP_025600546.1">
    <property type="nucleotide sequence ID" value="XM_025743883.1"/>
</dbReference>
<sequence>MSGTLSLAFDAALIPDSVHSSVPAGLELRPLASGDYARGHLDVLRALTSVPDVGEAAWEGRFAEMRDAQPRAYYPLVLVEQGRIVATGTLFLERKFIRALGAAGHIEDIAVDKSQQGKGLGRVIIAALTAVSEAVGAYKTILDCSEENQPFYVKCGYKLAGVEMAKYAGEAKPAHAAQ</sequence>
<evidence type="ECO:0000256" key="2">
    <source>
        <dbReference type="ARBA" id="ARBA00004586"/>
    </source>
</evidence>
<evidence type="ECO:0000256" key="4">
    <source>
        <dbReference type="ARBA" id="ARBA00022679"/>
    </source>
</evidence>
<feature type="domain" description="N-acetyltransferase" evidence="9">
    <location>
        <begin position="26"/>
        <end position="175"/>
    </location>
</feature>
<dbReference type="GO" id="GO:0005789">
    <property type="term" value="C:endoplasmic reticulum membrane"/>
    <property type="evidence" value="ECO:0007669"/>
    <property type="project" value="UniProtKB-SubCell"/>
</dbReference>
<evidence type="ECO:0000256" key="6">
    <source>
        <dbReference type="ARBA" id="ARBA00023136"/>
    </source>
</evidence>
<comment type="subcellular location">
    <subcellularLocation>
        <location evidence="1">Endomembrane system</location>
        <topology evidence="1">Peripheral membrane protein</topology>
    </subcellularLocation>
    <subcellularLocation>
        <location evidence="2">Endoplasmic reticulum membrane</location>
    </subcellularLocation>
</comment>
<keyword evidence="5" id="KW-0256">Endoplasmic reticulum</keyword>
<evidence type="ECO:0000256" key="3">
    <source>
        <dbReference type="ARBA" id="ARBA00011738"/>
    </source>
</evidence>
<dbReference type="Pfam" id="PF00583">
    <property type="entry name" value="Acetyltransf_1"/>
    <property type="match status" value="1"/>
</dbReference>
<evidence type="ECO:0000256" key="8">
    <source>
        <dbReference type="RuleBase" id="RU365086"/>
    </source>
</evidence>
<dbReference type="Proteomes" id="UP000245946">
    <property type="component" value="Unassembled WGS sequence"/>
</dbReference>
<dbReference type="CDD" id="cd04301">
    <property type="entry name" value="NAT_SF"/>
    <property type="match status" value="1"/>
</dbReference>
<dbReference type="EMBL" id="KZ819285">
    <property type="protein sequence ID" value="PWO00268.1"/>
    <property type="molecule type" value="Genomic_DNA"/>
</dbReference>
<keyword evidence="6" id="KW-0472">Membrane</keyword>
<dbReference type="PANTHER" id="PTHR13355:SF11">
    <property type="entry name" value="GLUCOSAMINE 6-PHOSPHATE N-ACETYLTRANSFERASE"/>
    <property type="match status" value="1"/>
</dbReference>
<comment type="pathway">
    <text evidence="8">Nucleotide-sugar biosynthesis; UDP-N-acetyl-alpha-D-glucosamine biosynthesis; N-acetyl-alpha-D-glucosamine 1-phosphate from alpha-D-glucosamine 6-phosphate (route I): step 1/2.</text>
</comment>
<keyword evidence="4 8" id="KW-0808">Transferase</keyword>
<reference evidence="10 11" key="1">
    <citation type="journal article" date="2018" name="Mol. Biol. Evol.">
        <title>Broad Genomic Sampling Reveals a Smut Pathogenic Ancestry of the Fungal Clade Ustilaginomycotina.</title>
        <authorList>
            <person name="Kijpornyongpan T."/>
            <person name="Mondo S.J."/>
            <person name="Barry K."/>
            <person name="Sandor L."/>
            <person name="Lee J."/>
            <person name="Lipzen A."/>
            <person name="Pangilinan J."/>
            <person name="LaButti K."/>
            <person name="Hainaut M."/>
            <person name="Henrissat B."/>
            <person name="Grigoriev I.V."/>
            <person name="Spatafora J.W."/>
            <person name="Aime M.C."/>
        </authorList>
    </citation>
    <scope>NUCLEOTIDE SEQUENCE [LARGE SCALE GENOMIC DNA]</scope>
    <source>
        <strain evidence="10 11">MCA 4186</strain>
    </source>
</reference>
<dbReference type="Gene3D" id="3.40.630.30">
    <property type="match status" value="1"/>
</dbReference>
<dbReference type="FunFam" id="3.40.630.30:FF:000048">
    <property type="entry name" value="Glucosamine 6-phosphate N-acetyltransferase"/>
    <property type="match status" value="1"/>
</dbReference>
<dbReference type="PROSITE" id="PS51186">
    <property type="entry name" value="GNAT"/>
    <property type="match status" value="1"/>
</dbReference>
<dbReference type="STRING" id="58919.A0A316ZES2"/>
<dbReference type="GeneID" id="37271427"/>
<keyword evidence="7 8" id="KW-0012">Acyltransferase</keyword>
<proteinExistence type="inferred from homology"/>
<dbReference type="PANTHER" id="PTHR13355">
    <property type="entry name" value="GLUCOSAMINE 6-PHOSPHATE N-ACETYLTRANSFERASE"/>
    <property type="match status" value="1"/>
</dbReference>
<comment type="subunit">
    <text evidence="3">Homodimer.</text>
</comment>
<evidence type="ECO:0000313" key="11">
    <source>
        <dbReference type="Proteomes" id="UP000245946"/>
    </source>
</evidence>
<evidence type="ECO:0000256" key="5">
    <source>
        <dbReference type="ARBA" id="ARBA00022824"/>
    </source>
</evidence>
<evidence type="ECO:0000256" key="7">
    <source>
        <dbReference type="ARBA" id="ARBA00023315"/>
    </source>
</evidence>
<comment type="catalytic activity">
    <reaction evidence="8">
        <text>D-glucosamine 6-phosphate + acetyl-CoA = N-acetyl-D-glucosamine 6-phosphate + CoA + H(+)</text>
        <dbReference type="Rhea" id="RHEA:10292"/>
        <dbReference type="ChEBI" id="CHEBI:15378"/>
        <dbReference type="ChEBI" id="CHEBI:57287"/>
        <dbReference type="ChEBI" id="CHEBI:57288"/>
        <dbReference type="ChEBI" id="CHEBI:57513"/>
        <dbReference type="ChEBI" id="CHEBI:58725"/>
        <dbReference type="EC" id="2.3.1.4"/>
    </reaction>
</comment>
<dbReference type="InterPro" id="IPR039143">
    <property type="entry name" value="GNPNAT1-like"/>
</dbReference>
<dbReference type="SUPFAM" id="SSF55729">
    <property type="entry name" value="Acyl-CoA N-acyltransferases (Nat)"/>
    <property type="match status" value="1"/>
</dbReference>
<comment type="similarity">
    <text evidence="8">Belongs to the acetyltransferase family. GNA1 subfamily.</text>
</comment>
<gene>
    <name evidence="10" type="ORF">FA09DRAFT_336418</name>
</gene>
<dbReference type="EC" id="2.3.1.4" evidence="8"/>